<keyword evidence="7" id="KW-0812">Transmembrane</keyword>
<keyword evidence="11" id="KW-1133">Transmembrane helix</keyword>
<keyword evidence="9" id="KW-0133">Cell shape</keyword>
<dbReference type="Gene3D" id="3.90.1310.10">
    <property type="entry name" value="Penicillin-binding protein 2a (Domain 2)"/>
    <property type="match status" value="1"/>
</dbReference>
<feature type="domain" description="Penicillin-binding protein transpeptidase" evidence="14">
    <location>
        <begin position="260"/>
        <end position="593"/>
    </location>
</feature>
<evidence type="ECO:0000256" key="5">
    <source>
        <dbReference type="ARBA" id="ARBA00022645"/>
    </source>
</evidence>
<dbReference type="GO" id="GO:0009002">
    <property type="term" value="F:serine-type D-Ala-D-Ala carboxypeptidase activity"/>
    <property type="evidence" value="ECO:0007669"/>
    <property type="project" value="InterPro"/>
</dbReference>
<dbReference type="InterPro" id="IPR050515">
    <property type="entry name" value="Beta-lactam/transpept"/>
</dbReference>
<evidence type="ECO:0000259" key="14">
    <source>
        <dbReference type="Pfam" id="PF00905"/>
    </source>
</evidence>
<dbReference type="FunCoup" id="A0A4R2P7E4">
    <property type="interactions" value="299"/>
</dbReference>
<dbReference type="OrthoDB" id="9766847at2"/>
<comment type="subcellular location">
    <subcellularLocation>
        <location evidence="2">Cell membrane</location>
    </subcellularLocation>
    <subcellularLocation>
        <location evidence="1">Membrane</location>
        <topology evidence="1">Single-pass membrane protein</topology>
    </subcellularLocation>
</comment>
<evidence type="ECO:0000256" key="1">
    <source>
        <dbReference type="ARBA" id="ARBA00004167"/>
    </source>
</evidence>
<accession>A0A4R2P7E4</accession>
<evidence type="ECO:0000259" key="15">
    <source>
        <dbReference type="Pfam" id="PF03717"/>
    </source>
</evidence>
<dbReference type="GO" id="GO:0006508">
    <property type="term" value="P:proteolysis"/>
    <property type="evidence" value="ECO:0007669"/>
    <property type="project" value="UniProtKB-KW"/>
</dbReference>
<dbReference type="SUPFAM" id="SSF56519">
    <property type="entry name" value="Penicillin binding protein dimerisation domain"/>
    <property type="match status" value="1"/>
</dbReference>
<evidence type="ECO:0000256" key="13">
    <source>
        <dbReference type="ARBA" id="ARBA00023316"/>
    </source>
</evidence>
<keyword evidence="6" id="KW-0645">Protease</keyword>
<reference evidence="16 17" key="1">
    <citation type="submission" date="2019-03" db="EMBL/GenBank/DDBJ databases">
        <title>Genomic Encyclopedia of Type Strains, Phase IV (KMG-IV): sequencing the most valuable type-strain genomes for metagenomic binning, comparative biology and taxonomic classification.</title>
        <authorList>
            <person name="Goeker M."/>
        </authorList>
    </citation>
    <scope>NUCLEOTIDE SEQUENCE [LARGE SCALE GENOMIC DNA]</scope>
    <source>
        <strain evidence="16 17">DSM 2132</strain>
    </source>
</reference>
<dbReference type="InterPro" id="IPR005311">
    <property type="entry name" value="PBP_dimer"/>
</dbReference>
<evidence type="ECO:0000256" key="2">
    <source>
        <dbReference type="ARBA" id="ARBA00004236"/>
    </source>
</evidence>
<proteinExistence type="predicted"/>
<keyword evidence="16" id="KW-0808">Transferase</keyword>
<dbReference type="GO" id="GO:0008360">
    <property type="term" value="P:regulation of cell shape"/>
    <property type="evidence" value="ECO:0007669"/>
    <property type="project" value="UniProtKB-KW"/>
</dbReference>
<dbReference type="AlphaFoldDB" id="A0A4R2P7E4"/>
<dbReference type="InterPro" id="IPR036138">
    <property type="entry name" value="PBP_dimer_sf"/>
</dbReference>
<dbReference type="Gene3D" id="3.40.710.10">
    <property type="entry name" value="DD-peptidase/beta-lactamase superfamily"/>
    <property type="match status" value="1"/>
</dbReference>
<keyword evidence="8" id="KW-0378">Hydrolase</keyword>
<protein>
    <submittedName>
        <fullName evidence="16">Peptidoglycan glycosyltransferase</fullName>
    </submittedName>
</protein>
<evidence type="ECO:0000256" key="7">
    <source>
        <dbReference type="ARBA" id="ARBA00022692"/>
    </source>
</evidence>
<evidence type="ECO:0000256" key="3">
    <source>
        <dbReference type="ARBA" id="ARBA00022475"/>
    </source>
</evidence>
<feature type="domain" description="Penicillin-binding protein dimerisation" evidence="15">
    <location>
        <begin position="59"/>
        <end position="228"/>
    </location>
</feature>
<dbReference type="InterPro" id="IPR001460">
    <property type="entry name" value="PCN-bd_Tpept"/>
</dbReference>
<dbReference type="SUPFAM" id="SSF56601">
    <property type="entry name" value="beta-lactamase/transpeptidase-like"/>
    <property type="match status" value="1"/>
</dbReference>
<dbReference type="GO" id="GO:0071555">
    <property type="term" value="P:cell wall organization"/>
    <property type="evidence" value="ECO:0007669"/>
    <property type="project" value="UniProtKB-KW"/>
</dbReference>
<dbReference type="InParanoid" id="A0A4R2P7E4"/>
<sequence>MKSETDRKSVFTRRALVLAGAQGLAVTALMGRMYYLGVVQGSQYETLAEENRVSLRLLAPPRGEIVDRYGRVMATNRQDYRVFLIPEQARDVAATLEKLGRIITLTPGQIRLIERKIARQRAFMRVTVADNLDWQAFARINVLSPELPGIQPDSGTTRWYPDADMVSQIVGYVGAPAERDMDGDPLLTLPGFKVGKRGIEKVYEKTLRGTAGTTRVEVNAYGREIRELSRTEGQSGDRITLTIDRDLQRFAARRLGEESGGVVVMDVETGDVLVHVSMPSYDPNEFNLGISRENWRALIQDPRKPLVNKCTAGQYPPGSTFKMVVALAALHYGVVTPEDEEVCRGHYRYGDNTFHCWRKYGHGKVDMVTALARSCDVYFYKVAKEVGIERIAEFARAFGLGEDYGFELPARHGLVPTPGWKLANTGRPWVGGDTLNVGIGQGALLATPLQTAVMTARIANGGRQVVPRLVRAIAGQPTEPAPVGVIDLDPAHLAVIRRGMEAVMEYRGTAYTSRLDLDGFAMAGKTGTAQVRRITQADRDAGVKNEDKPWAERHHAWFVAYAPIDTPRYAIGVLVEHGGGGASAAAPVARDVMAEVLKRRRPQASGETRKV</sequence>
<keyword evidence="4" id="KW-0997">Cell inner membrane</keyword>
<comment type="caution">
    <text evidence="16">The sequence shown here is derived from an EMBL/GenBank/DDBJ whole genome shotgun (WGS) entry which is preliminary data.</text>
</comment>
<dbReference type="FunFam" id="3.40.710.10:FF:000024">
    <property type="entry name" value="Penicillin-binding protein 2"/>
    <property type="match status" value="1"/>
</dbReference>
<dbReference type="GO" id="GO:0009252">
    <property type="term" value="P:peptidoglycan biosynthetic process"/>
    <property type="evidence" value="ECO:0007669"/>
    <property type="project" value="UniProtKB-KW"/>
</dbReference>
<dbReference type="InterPro" id="IPR017790">
    <property type="entry name" value="Penicillin-binding_protein_2"/>
</dbReference>
<keyword evidence="3" id="KW-1003">Cell membrane</keyword>
<dbReference type="GO" id="GO:0071972">
    <property type="term" value="F:peptidoglycan L,D-transpeptidase activity"/>
    <property type="evidence" value="ECO:0007669"/>
    <property type="project" value="TreeGrafter"/>
</dbReference>
<dbReference type="GO" id="GO:0005886">
    <property type="term" value="C:plasma membrane"/>
    <property type="evidence" value="ECO:0007669"/>
    <property type="project" value="UniProtKB-SubCell"/>
</dbReference>
<evidence type="ECO:0000256" key="12">
    <source>
        <dbReference type="ARBA" id="ARBA00023136"/>
    </source>
</evidence>
<dbReference type="EMBL" id="SLXO01000013">
    <property type="protein sequence ID" value="TCP30812.1"/>
    <property type="molecule type" value="Genomic_DNA"/>
</dbReference>
<dbReference type="InterPro" id="IPR012338">
    <property type="entry name" value="Beta-lactam/transpept-like"/>
</dbReference>
<evidence type="ECO:0000256" key="9">
    <source>
        <dbReference type="ARBA" id="ARBA00022960"/>
    </source>
</evidence>
<dbReference type="Proteomes" id="UP000295399">
    <property type="component" value="Unassembled WGS sequence"/>
</dbReference>
<organism evidence="16 17">
    <name type="scientific">Rhodothalassium salexigens DSM 2132</name>
    <dbReference type="NCBI Taxonomy" id="1188247"/>
    <lineage>
        <taxon>Bacteria</taxon>
        <taxon>Pseudomonadati</taxon>
        <taxon>Pseudomonadota</taxon>
        <taxon>Alphaproteobacteria</taxon>
        <taxon>Rhodothalassiales</taxon>
        <taxon>Rhodothalassiaceae</taxon>
        <taxon>Rhodothalassium</taxon>
    </lineage>
</organism>
<keyword evidence="17" id="KW-1185">Reference proteome</keyword>
<evidence type="ECO:0000256" key="6">
    <source>
        <dbReference type="ARBA" id="ARBA00022670"/>
    </source>
</evidence>
<dbReference type="NCBIfam" id="TIGR03423">
    <property type="entry name" value="pbp2_mrdA"/>
    <property type="match status" value="1"/>
</dbReference>
<dbReference type="RefSeq" id="WP_132709441.1">
    <property type="nucleotide sequence ID" value="NZ_JACIGF010000013.1"/>
</dbReference>
<keyword evidence="5" id="KW-0121">Carboxypeptidase</keyword>
<keyword evidence="10" id="KW-0573">Peptidoglycan synthesis</keyword>
<keyword evidence="13" id="KW-0961">Cell wall biogenesis/degradation</keyword>
<dbReference type="PANTHER" id="PTHR30627">
    <property type="entry name" value="PEPTIDOGLYCAN D,D-TRANSPEPTIDASE"/>
    <property type="match status" value="1"/>
</dbReference>
<evidence type="ECO:0000313" key="16">
    <source>
        <dbReference type="EMBL" id="TCP30812.1"/>
    </source>
</evidence>
<dbReference type="GO" id="GO:0016740">
    <property type="term" value="F:transferase activity"/>
    <property type="evidence" value="ECO:0007669"/>
    <property type="project" value="UniProtKB-KW"/>
</dbReference>
<evidence type="ECO:0000256" key="8">
    <source>
        <dbReference type="ARBA" id="ARBA00022801"/>
    </source>
</evidence>
<gene>
    <name evidence="16" type="ORF">EV659_11365</name>
</gene>
<dbReference type="Pfam" id="PF00905">
    <property type="entry name" value="Transpeptidase"/>
    <property type="match status" value="1"/>
</dbReference>
<dbReference type="Pfam" id="PF03717">
    <property type="entry name" value="PBP_dimer"/>
    <property type="match status" value="1"/>
</dbReference>
<dbReference type="GO" id="GO:0008658">
    <property type="term" value="F:penicillin binding"/>
    <property type="evidence" value="ECO:0007669"/>
    <property type="project" value="InterPro"/>
</dbReference>
<name>A0A4R2P7E4_RHOSA</name>
<evidence type="ECO:0000256" key="4">
    <source>
        <dbReference type="ARBA" id="ARBA00022519"/>
    </source>
</evidence>
<dbReference type="PANTHER" id="PTHR30627:SF2">
    <property type="entry name" value="PEPTIDOGLYCAN D,D-TRANSPEPTIDASE MRDA"/>
    <property type="match status" value="1"/>
</dbReference>
<keyword evidence="12" id="KW-0472">Membrane</keyword>
<evidence type="ECO:0000256" key="10">
    <source>
        <dbReference type="ARBA" id="ARBA00022984"/>
    </source>
</evidence>
<evidence type="ECO:0000256" key="11">
    <source>
        <dbReference type="ARBA" id="ARBA00022989"/>
    </source>
</evidence>
<evidence type="ECO:0000313" key="17">
    <source>
        <dbReference type="Proteomes" id="UP000295399"/>
    </source>
</evidence>